<dbReference type="EMBL" id="QPJL01000024">
    <property type="protein sequence ID" value="RCW79630.1"/>
    <property type="molecule type" value="Genomic_DNA"/>
</dbReference>
<keyword evidence="4" id="KW-1185">Reference proteome</keyword>
<evidence type="ECO:0000313" key="3">
    <source>
        <dbReference type="EMBL" id="RCW79630.1"/>
    </source>
</evidence>
<organism evidence="3 4">
    <name type="scientific">Paracoccus lutimaris</name>
    <dbReference type="NCBI Taxonomy" id="1490030"/>
    <lineage>
        <taxon>Bacteria</taxon>
        <taxon>Pseudomonadati</taxon>
        <taxon>Pseudomonadota</taxon>
        <taxon>Alphaproteobacteria</taxon>
        <taxon>Rhodobacterales</taxon>
        <taxon>Paracoccaceae</taxon>
        <taxon>Paracoccus</taxon>
    </lineage>
</organism>
<sequence length="121" mass="12527">MGRRYAMLSFVVLLSILSMALAPLSSGAATMQVICGTEGVETILLNAQGDPVDPADRCDCPSCIGCASYSAPPPPVGTWLAAPPGSRRAETRPGIAQTCPQPGYTRPIARGPPAEKGRCNV</sequence>
<dbReference type="AlphaFoldDB" id="A0A368YHC4"/>
<evidence type="ECO:0000313" key="4">
    <source>
        <dbReference type="Proteomes" id="UP000253345"/>
    </source>
</evidence>
<comment type="caution">
    <text evidence="3">The sequence shown here is derived from an EMBL/GenBank/DDBJ whole genome shotgun (WGS) entry which is preliminary data.</text>
</comment>
<evidence type="ECO:0000256" key="1">
    <source>
        <dbReference type="SAM" id="MobiDB-lite"/>
    </source>
</evidence>
<evidence type="ECO:0008006" key="5">
    <source>
        <dbReference type="Google" id="ProtNLM"/>
    </source>
</evidence>
<protein>
    <recommendedName>
        <fullName evidence="5">DUF2946 family protein</fullName>
    </recommendedName>
</protein>
<feature type="signal peptide" evidence="2">
    <location>
        <begin position="1"/>
        <end position="28"/>
    </location>
</feature>
<dbReference type="Proteomes" id="UP000253345">
    <property type="component" value="Unassembled WGS sequence"/>
</dbReference>
<keyword evidence="2" id="KW-0732">Signal</keyword>
<proteinExistence type="predicted"/>
<reference evidence="3 4" key="1">
    <citation type="submission" date="2018-07" db="EMBL/GenBank/DDBJ databases">
        <title>Genomic Encyclopedia of Type Strains, Phase III (KMG-III): the genomes of soil and plant-associated and newly described type strains.</title>
        <authorList>
            <person name="Whitman W."/>
        </authorList>
    </citation>
    <scope>NUCLEOTIDE SEQUENCE [LARGE SCALE GENOMIC DNA]</scope>
    <source>
        <strain evidence="3 4">CECT 8525</strain>
    </source>
</reference>
<name>A0A368YHC4_9RHOB</name>
<feature type="chain" id="PRO_5016613814" description="DUF2946 family protein" evidence="2">
    <location>
        <begin position="29"/>
        <end position="121"/>
    </location>
</feature>
<evidence type="ECO:0000256" key="2">
    <source>
        <dbReference type="SAM" id="SignalP"/>
    </source>
</evidence>
<gene>
    <name evidence="3" type="ORF">DFP89_12422</name>
</gene>
<accession>A0A368YHC4</accession>
<feature type="region of interest" description="Disordered" evidence="1">
    <location>
        <begin position="84"/>
        <end position="121"/>
    </location>
</feature>